<dbReference type="Pfam" id="PF00521">
    <property type="entry name" value="DNA_topoisoIV"/>
    <property type="match status" value="1"/>
</dbReference>
<evidence type="ECO:0000256" key="8">
    <source>
        <dbReference type="HAMAP-Rule" id="MF_01897"/>
    </source>
</evidence>
<dbReference type="Gene3D" id="1.10.268.10">
    <property type="entry name" value="Topoisomerase, domain 3"/>
    <property type="match status" value="1"/>
</dbReference>
<evidence type="ECO:0000259" key="11">
    <source>
        <dbReference type="PROSITE" id="PS52040"/>
    </source>
</evidence>
<dbReference type="EMBL" id="JBHMDY010000002">
    <property type="protein sequence ID" value="MFB9258859.1"/>
    <property type="molecule type" value="Genomic_DNA"/>
</dbReference>
<dbReference type="InterPro" id="IPR013758">
    <property type="entry name" value="Topo_IIA_A/C_ab"/>
</dbReference>
<comment type="miscellaneous">
    <text evidence="8">Few gyrases are as efficient as E.coli at forming negative supercoils. Not all organisms have 2 type II topoisomerases; in organisms with a single type II topoisomerase this enzyme also has to decatenate newly replicated chromosomes.</text>
</comment>
<dbReference type="PANTHER" id="PTHR43493:SF5">
    <property type="entry name" value="DNA GYRASE SUBUNIT A, CHLOROPLASTIC_MITOCHONDRIAL"/>
    <property type="match status" value="1"/>
</dbReference>
<accession>A0ABV5JMA9</accession>
<keyword evidence="7 8" id="KW-0413">Isomerase</keyword>
<keyword evidence="13" id="KW-1185">Reference proteome</keyword>
<dbReference type="Pfam" id="PF03989">
    <property type="entry name" value="DNA_gyraseA_C"/>
    <property type="match status" value="6"/>
</dbReference>
<evidence type="ECO:0000313" key="13">
    <source>
        <dbReference type="Proteomes" id="UP001589700"/>
    </source>
</evidence>
<comment type="similarity">
    <text evidence="2 8">Belongs to the type II topoisomerase GyrA/ParC subunit family.</text>
</comment>
<dbReference type="NCBIfam" id="NF004043">
    <property type="entry name" value="PRK05560.1"/>
    <property type="match status" value="1"/>
</dbReference>
<proteinExistence type="inferred from homology"/>
<sequence length="842" mass="93789">MTDTTLPPDAGGHDRIEPVDIQAEMQRSYIDYSMSVIVGRALPDVRDGLKPVHRRILYAMWDNGYRPDRSYVKSAKPVADTMGNYHPHGDSAIYDTLVRLAQPWAMRYPMVDGQGNFGSRGNDGAAAMRYTECKMTPLAMEMVRDIEKNTVDFQPNYDGKTSEPVVLPSRVPNLLINGSSGIAVGMATKMPPHNLREVAEAVYWMLDNPEATDEESLEACMERIKGPDFPTAGFIVGDQGIKDAYRTGRGSIRMRGKTSIEEEGNRTVIVITELPYEVNPDNMILSIAEQLRDGKIAGISKIDDESSDRVGLRIVITLKRDAVAKVVLNNLYKHSQLQTSFGANMLSIVDGVPRTLPIDQLVRLYVTHQIEVIVRRTQYLLDEAEKRAHILRGLVKALDALDEVIALIRRSETVDIARQGLKDLLDIDDDQAQAILDMQLRRLAALERQKIIDQLAAIELEIADYKDILARPERQRSIVGDELREIVEKYGDDRRTVIIPADGDVRDEDLIAREDVVVTITETGYAKRTRTDLYRAQKRGGKGVRGAELKQDDIVRHFFVSSTHDWLLFFTTKGRVYRIKAYELPEANRTARGQHVANLLAFQPEERIAGVIRIKGYQDAPYLVLATRNGLVKKSKLEDYDSPRSGGLIAVNLRDGDELVGAALAGPDDDLLLVSEKGQSIRFHANDDTLRPMGRATSGVMGMRFNDGDALLSMSVVRADTSDQEKYFLLVATERGYSKRTALSEYTAQGRGGKGVLTLMFDPKRGKLVGATIVELQDELYAITSSGGVIRTFAKQVRKAGRQTKGVRLMNLAENDALLAIARNADEPDEEDRSEAESVEEA</sequence>
<keyword evidence="6 8" id="KW-0238">DNA-binding</keyword>
<dbReference type="SMART" id="SM00434">
    <property type="entry name" value="TOP4c"/>
    <property type="match status" value="1"/>
</dbReference>
<evidence type="ECO:0000256" key="7">
    <source>
        <dbReference type="ARBA" id="ARBA00023235"/>
    </source>
</evidence>
<dbReference type="Gene3D" id="3.90.199.10">
    <property type="entry name" value="Topoisomerase II, domain 5"/>
    <property type="match status" value="1"/>
</dbReference>
<dbReference type="InterPro" id="IPR006691">
    <property type="entry name" value="GyrA/parC_rep"/>
</dbReference>
<dbReference type="Gene3D" id="3.30.1360.40">
    <property type="match status" value="1"/>
</dbReference>
<dbReference type="Gene3D" id="2.120.10.90">
    <property type="entry name" value="DNA gyrase/topoisomerase IV, subunit A, C-terminal"/>
    <property type="match status" value="1"/>
</dbReference>
<evidence type="ECO:0000256" key="5">
    <source>
        <dbReference type="ARBA" id="ARBA00023029"/>
    </source>
</evidence>
<evidence type="ECO:0000256" key="4">
    <source>
        <dbReference type="ARBA" id="ARBA00022840"/>
    </source>
</evidence>
<dbReference type="NCBIfam" id="NF004044">
    <property type="entry name" value="PRK05561.1"/>
    <property type="match status" value="1"/>
</dbReference>
<evidence type="ECO:0000256" key="1">
    <source>
        <dbReference type="ARBA" id="ARBA00000185"/>
    </source>
</evidence>
<comment type="subunit">
    <text evidence="8">Heterotetramer, composed of two GyrA and two GyrB chains. In the heterotetramer, GyrA contains the active site tyrosine that forms a transient covalent intermediate with DNA, while GyrB binds cofactors and catalyzes ATP hydrolysis.</text>
</comment>
<dbReference type="PANTHER" id="PTHR43493">
    <property type="entry name" value="DNA GYRASE/TOPOISOMERASE SUBUNIT A"/>
    <property type="match status" value="1"/>
</dbReference>
<evidence type="ECO:0000313" key="12">
    <source>
        <dbReference type="EMBL" id="MFB9258859.1"/>
    </source>
</evidence>
<feature type="short sequence motif" description="GyrA-box" evidence="8">
    <location>
        <begin position="537"/>
        <end position="543"/>
    </location>
</feature>
<dbReference type="CDD" id="cd00187">
    <property type="entry name" value="TOP4c"/>
    <property type="match status" value="1"/>
</dbReference>
<evidence type="ECO:0000256" key="10">
    <source>
        <dbReference type="SAM" id="MobiDB-lite"/>
    </source>
</evidence>
<dbReference type="InterPro" id="IPR002205">
    <property type="entry name" value="Topo_IIA_dom_A"/>
</dbReference>
<dbReference type="SUPFAM" id="SSF101904">
    <property type="entry name" value="GyrA/ParC C-terminal domain-like"/>
    <property type="match status" value="1"/>
</dbReference>
<dbReference type="InterPro" id="IPR050220">
    <property type="entry name" value="Type_II_DNA_Topoisomerases"/>
</dbReference>
<evidence type="ECO:0000256" key="6">
    <source>
        <dbReference type="ARBA" id="ARBA00023125"/>
    </source>
</evidence>
<keyword evidence="8" id="KW-0963">Cytoplasm</keyword>
<comment type="catalytic activity">
    <reaction evidence="1 8 9">
        <text>ATP-dependent breakage, passage and rejoining of double-stranded DNA.</text>
        <dbReference type="EC" id="5.6.2.2"/>
    </reaction>
</comment>
<name>A0ABV5JMA9_9ACTN</name>
<keyword evidence="5 8" id="KW-0799">Topoisomerase</keyword>
<dbReference type="InterPro" id="IPR013757">
    <property type="entry name" value="Topo_IIA_A_a_sf"/>
</dbReference>
<keyword evidence="4 8" id="KW-0067">ATP-binding</keyword>
<dbReference type="NCBIfam" id="TIGR01063">
    <property type="entry name" value="gyrA"/>
    <property type="match status" value="1"/>
</dbReference>
<feature type="domain" description="Topo IIA-type catalytic" evidence="11">
    <location>
        <begin position="42"/>
        <end position="510"/>
    </location>
</feature>
<comment type="function">
    <text evidence="8">A type II topoisomerase that negatively supercoils closed circular double-stranded (ds) DNA in an ATP-dependent manner to modulate DNA topology and maintain chromosomes in an underwound state. Negative supercoiling favors strand separation, and DNA replication, transcription, recombination and repair, all of which involve strand separation. Also able to catalyze the interconversion of other topological isomers of dsDNA rings, including catenanes and knotted rings. Type II topoisomerases break and join 2 DNA strands simultaneously in an ATP-dependent manner.</text>
</comment>
<dbReference type="InterPro" id="IPR013760">
    <property type="entry name" value="Topo_IIA-like_dom_sf"/>
</dbReference>
<dbReference type="InterPro" id="IPR005743">
    <property type="entry name" value="GyrA"/>
</dbReference>
<keyword evidence="3 8" id="KW-0547">Nucleotide-binding</keyword>
<protein>
    <recommendedName>
        <fullName evidence="8">DNA gyrase subunit A</fullName>
        <ecNumber evidence="8">5.6.2.2</ecNumber>
    </recommendedName>
</protein>
<evidence type="ECO:0000256" key="2">
    <source>
        <dbReference type="ARBA" id="ARBA00008263"/>
    </source>
</evidence>
<reference evidence="12 13" key="1">
    <citation type="submission" date="2024-09" db="EMBL/GenBank/DDBJ databases">
        <authorList>
            <person name="Sun Q."/>
            <person name="Mori K."/>
        </authorList>
    </citation>
    <scope>NUCLEOTIDE SEQUENCE [LARGE SCALE GENOMIC DNA]</scope>
    <source>
        <strain evidence="12 13">CCM 7659</strain>
    </source>
</reference>
<dbReference type="Proteomes" id="UP001589700">
    <property type="component" value="Unassembled WGS sequence"/>
</dbReference>
<evidence type="ECO:0000256" key="3">
    <source>
        <dbReference type="ARBA" id="ARBA00022741"/>
    </source>
</evidence>
<comment type="caution">
    <text evidence="12">The sequence shown here is derived from an EMBL/GenBank/DDBJ whole genome shotgun (WGS) entry which is preliminary data.</text>
</comment>
<organism evidence="12 13">
    <name type="scientific">Dietzia aerolata</name>
    <dbReference type="NCBI Taxonomy" id="595984"/>
    <lineage>
        <taxon>Bacteria</taxon>
        <taxon>Bacillati</taxon>
        <taxon>Actinomycetota</taxon>
        <taxon>Actinomycetes</taxon>
        <taxon>Mycobacteriales</taxon>
        <taxon>Dietziaceae</taxon>
        <taxon>Dietzia</taxon>
    </lineage>
</organism>
<dbReference type="SUPFAM" id="SSF56719">
    <property type="entry name" value="Type II DNA topoisomerase"/>
    <property type="match status" value="1"/>
</dbReference>
<dbReference type="HAMAP" id="MF_01897">
    <property type="entry name" value="GyrA"/>
    <property type="match status" value="1"/>
</dbReference>
<dbReference type="EC" id="5.6.2.2" evidence="8"/>
<comment type="subcellular location">
    <subcellularLocation>
        <location evidence="8">Cytoplasm</location>
    </subcellularLocation>
</comment>
<evidence type="ECO:0000256" key="9">
    <source>
        <dbReference type="PROSITE-ProRule" id="PRU01384"/>
    </source>
</evidence>
<dbReference type="GO" id="GO:0003918">
    <property type="term" value="F:DNA topoisomerase type II (double strand cut, ATP-hydrolyzing) activity"/>
    <property type="evidence" value="ECO:0007669"/>
    <property type="project" value="UniProtKB-EC"/>
</dbReference>
<feature type="compositionally biased region" description="Acidic residues" evidence="10">
    <location>
        <begin position="827"/>
        <end position="842"/>
    </location>
</feature>
<feature type="region of interest" description="Disordered" evidence="10">
    <location>
        <begin position="823"/>
        <end position="842"/>
    </location>
</feature>
<dbReference type="PROSITE" id="PS52040">
    <property type="entry name" value="TOPO_IIA"/>
    <property type="match status" value="1"/>
</dbReference>
<feature type="active site" description="O-(5'-phospho-DNA)-tyrosine intermediate" evidence="8 9">
    <location>
        <position position="130"/>
    </location>
</feature>
<dbReference type="InterPro" id="IPR035516">
    <property type="entry name" value="Gyrase/topoIV_suA_C"/>
</dbReference>
<gene>
    <name evidence="8 12" type="primary">gyrA</name>
    <name evidence="12" type="ORF">ACFFVD_03495</name>
</gene>
<dbReference type="RefSeq" id="WP_182632200.1">
    <property type="nucleotide sequence ID" value="NZ_JAALDM010000122.1"/>
</dbReference>